<evidence type="ECO:0000313" key="2">
    <source>
        <dbReference type="EMBL" id="KQJ99214.1"/>
    </source>
</evidence>
<dbReference type="PANTHER" id="PTHR33065:SF158">
    <property type="entry name" value="DUF6598 DOMAIN-CONTAINING PROTEIN"/>
    <property type="match status" value="1"/>
</dbReference>
<gene>
    <name evidence="2" type="ORF">BRADI_3g41821v3</name>
</gene>
<dbReference type="AlphaFoldDB" id="A0A0Q3FJ05"/>
<evidence type="ECO:0000313" key="4">
    <source>
        <dbReference type="Proteomes" id="UP000008810"/>
    </source>
</evidence>
<evidence type="ECO:0000259" key="1">
    <source>
        <dbReference type="Pfam" id="PF20241"/>
    </source>
</evidence>
<organism evidence="2">
    <name type="scientific">Brachypodium distachyon</name>
    <name type="common">Purple false brome</name>
    <name type="synonym">Trachynia distachya</name>
    <dbReference type="NCBI Taxonomy" id="15368"/>
    <lineage>
        <taxon>Eukaryota</taxon>
        <taxon>Viridiplantae</taxon>
        <taxon>Streptophyta</taxon>
        <taxon>Embryophyta</taxon>
        <taxon>Tracheophyta</taxon>
        <taxon>Spermatophyta</taxon>
        <taxon>Magnoliopsida</taxon>
        <taxon>Liliopsida</taxon>
        <taxon>Poales</taxon>
        <taxon>Poaceae</taxon>
        <taxon>BOP clade</taxon>
        <taxon>Pooideae</taxon>
        <taxon>Stipodae</taxon>
        <taxon>Brachypodieae</taxon>
        <taxon>Brachypodium</taxon>
    </lineage>
</organism>
<protein>
    <recommendedName>
        <fullName evidence="1">DUF6598 domain-containing protein</fullName>
    </recommendedName>
</protein>
<proteinExistence type="predicted"/>
<sequence length="392" mass="44071">MPLFNDLCKIEFHFEKLKKTIQATIVGVRVTGRRRNWPFKHGGRVTCFAKFSEPGELQAKHELSKEVVLQDQVRANHSDGYVDLSRHVISVELGGTLEVIIREWSESATFTAHQVHVFFKAQEGKISQETCYLGHSGVEVTVAWSLLACDKLVRERDKLIEMNSGLLVEKMEIEGNAKGKSGSFFTVDWPVSCNCDRGPYPRGKLRVKVRTESEDRVLMSEVWYYSSRVCPLYTPLDGQFCTLVLSSEELKRSVQATIVGVRATEATPWPFEHGGRVVCSSRPRKAISPDSKHIAGPLYRQIVLQDGAMSMDSNGYLGLSRQVVSVELFGSLEVGIYAYSQSRDIAAQIRVYINAQKCNVTRHKCCLGNSKMEITVAWSRLVEDKRCLVPSC</sequence>
<dbReference type="EMBL" id="CM000882">
    <property type="protein sequence ID" value="KQJ99214.1"/>
    <property type="molecule type" value="Genomic_DNA"/>
</dbReference>
<feature type="domain" description="DUF6598" evidence="1">
    <location>
        <begin position="5"/>
        <end position="142"/>
    </location>
</feature>
<evidence type="ECO:0000313" key="3">
    <source>
        <dbReference type="EnsemblPlants" id="KQJ99214"/>
    </source>
</evidence>
<reference evidence="3" key="3">
    <citation type="submission" date="2018-08" db="UniProtKB">
        <authorList>
            <consortium name="EnsemblPlants"/>
        </authorList>
    </citation>
    <scope>IDENTIFICATION</scope>
    <source>
        <strain evidence="3">cv. Bd21</strain>
    </source>
</reference>
<dbReference type="Gramene" id="KQJ99214">
    <property type="protein sequence ID" value="KQJ99214"/>
    <property type="gene ID" value="BRADI_3g41821v3"/>
</dbReference>
<dbReference type="InterPro" id="IPR046533">
    <property type="entry name" value="DUF6598"/>
</dbReference>
<dbReference type="PANTHER" id="PTHR33065">
    <property type="entry name" value="OS07G0486400 PROTEIN"/>
    <property type="match status" value="1"/>
</dbReference>
<reference evidence="2" key="2">
    <citation type="submission" date="2017-06" db="EMBL/GenBank/DDBJ databases">
        <title>WGS assembly of Brachypodium distachyon.</title>
        <authorList>
            <consortium name="The International Brachypodium Initiative"/>
            <person name="Lucas S."/>
            <person name="Harmon-Smith M."/>
            <person name="Lail K."/>
            <person name="Tice H."/>
            <person name="Grimwood J."/>
            <person name="Bruce D."/>
            <person name="Barry K."/>
            <person name="Shu S."/>
            <person name="Lindquist E."/>
            <person name="Wang M."/>
            <person name="Pitluck S."/>
            <person name="Vogel J.P."/>
            <person name="Garvin D.F."/>
            <person name="Mockler T.C."/>
            <person name="Schmutz J."/>
            <person name="Rokhsar D."/>
            <person name="Bevan M.W."/>
        </authorList>
    </citation>
    <scope>NUCLEOTIDE SEQUENCE</scope>
    <source>
        <strain evidence="2">Bd21</strain>
    </source>
</reference>
<keyword evidence="4" id="KW-1185">Reference proteome</keyword>
<dbReference type="Proteomes" id="UP000008810">
    <property type="component" value="Chromosome 3"/>
</dbReference>
<name>A0A0Q3FJ05_BRADI</name>
<dbReference type="Pfam" id="PF20241">
    <property type="entry name" value="DUF6598"/>
    <property type="match status" value="2"/>
</dbReference>
<dbReference type="OrthoDB" id="698306at2759"/>
<feature type="domain" description="DUF6598" evidence="1">
    <location>
        <begin position="204"/>
        <end position="376"/>
    </location>
</feature>
<dbReference type="InParanoid" id="A0A0Q3FJ05"/>
<dbReference type="EnsemblPlants" id="KQJ99214">
    <property type="protein sequence ID" value="KQJ99214"/>
    <property type="gene ID" value="BRADI_3g41821v3"/>
</dbReference>
<accession>A0A0Q3FJ05</accession>
<reference evidence="2 3" key="1">
    <citation type="journal article" date="2010" name="Nature">
        <title>Genome sequencing and analysis of the model grass Brachypodium distachyon.</title>
        <authorList>
            <consortium name="International Brachypodium Initiative"/>
        </authorList>
    </citation>
    <scope>NUCLEOTIDE SEQUENCE [LARGE SCALE GENOMIC DNA]</scope>
    <source>
        <strain evidence="2 3">Bd21</strain>
    </source>
</reference>